<dbReference type="InterPro" id="IPR002052">
    <property type="entry name" value="DNA_methylase_N6_adenine_CS"/>
</dbReference>
<keyword evidence="1 4" id="KW-0808">Transferase</keyword>
<feature type="domain" description="Methyltransferase small" evidence="3">
    <location>
        <begin position="42"/>
        <end position="135"/>
    </location>
</feature>
<evidence type="ECO:0000256" key="1">
    <source>
        <dbReference type="ARBA" id="ARBA00022603"/>
    </source>
</evidence>
<dbReference type="STRING" id="1287727.SAMN05443999_10223"/>
<dbReference type="CDD" id="cd02440">
    <property type="entry name" value="AdoMet_MTases"/>
    <property type="match status" value="1"/>
</dbReference>
<dbReference type="InterPro" id="IPR029063">
    <property type="entry name" value="SAM-dependent_MTases_sf"/>
</dbReference>
<evidence type="ECO:0000313" key="5">
    <source>
        <dbReference type="Proteomes" id="UP000199582"/>
    </source>
</evidence>
<keyword evidence="2" id="KW-0949">S-adenosyl-L-methionine</keyword>
<evidence type="ECO:0000313" key="4">
    <source>
        <dbReference type="EMBL" id="SEK66194.1"/>
    </source>
</evidence>
<dbReference type="Pfam" id="PF05175">
    <property type="entry name" value="MTS"/>
    <property type="match status" value="1"/>
</dbReference>
<protein>
    <submittedName>
        <fullName evidence="4">tRNA1(Val) A37 N6-methylase TrmN6</fullName>
    </submittedName>
</protein>
<dbReference type="GO" id="GO:0003676">
    <property type="term" value="F:nucleic acid binding"/>
    <property type="evidence" value="ECO:0007669"/>
    <property type="project" value="InterPro"/>
</dbReference>
<accession>A0A1H7IVC0</accession>
<dbReference type="PANTHER" id="PTHR47739">
    <property type="entry name" value="TRNA1(VAL) (ADENINE(37)-N6)-METHYLTRANSFERASE"/>
    <property type="match status" value="1"/>
</dbReference>
<dbReference type="OrthoDB" id="5489421at2"/>
<organism evidence="4 5">
    <name type="scientific">Roseovarius azorensis</name>
    <dbReference type="NCBI Taxonomy" id="1287727"/>
    <lineage>
        <taxon>Bacteria</taxon>
        <taxon>Pseudomonadati</taxon>
        <taxon>Pseudomonadota</taxon>
        <taxon>Alphaproteobacteria</taxon>
        <taxon>Rhodobacterales</taxon>
        <taxon>Roseobacteraceae</taxon>
        <taxon>Roseovarius</taxon>
    </lineage>
</organism>
<dbReference type="PROSITE" id="PS00092">
    <property type="entry name" value="N6_MTASE"/>
    <property type="match status" value="1"/>
</dbReference>
<dbReference type="Gene3D" id="3.40.50.150">
    <property type="entry name" value="Vaccinia Virus protein VP39"/>
    <property type="match status" value="1"/>
</dbReference>
<gene>
    <name evidence="4" type="ORF">SAMN05443999_10223</name>
</gene>
<dbReference type="InterPro" id="IPR050210">
    <property type="entry name" value="tRNA_Adenine-N(6)_MTase"/>
</dbReference>
<dbReference type="GO" id="GO:0008757">
    <property type="term" value="F:S-adenosylmethionine-dependent methyltransferase activity"/>
    <property type="evidence" value="ECO:0007669"/>
    <property type="project" value="UniProtKB-ARBA"/>
</dbReference>
<dbReference type="Proteomes" id="UP000199582">
    <property type="component" value="Unassembled WGS sequence"/>
</dbReference>
<keyword evidence="1 4" id="KW-0489">Methyltransferase</keyword>
<evidence type="ECO:0000256" key="2">
    <source>
        <dbReference type="ARBA" id="ARBA00022691"/>
    </source>
</evidence>
<keyword evidence="5" id="KW-1185">Reference proteome</keyword>
<dbReference type="GO" id="GO:0032259">
    <property type="term" value="P:methylation"/>
    <property type="evidence" value="ECO:0007669"/>
    <property type="project" value="UniProtKB-KW"/>
</dbReference>
<proteinExistence type="predicted"/>
<dbReference type="PANTHER" id="PTHR47739:SF1">
    <property type="entry name" value="TRNA1(VAL) (ADENINE(37)-N6)-METHYLTRANSFERASE"/>
    <property type="match status" value="1"/>
</dbReference>
<dbReference type="GO" id="GO:0008170">
    <property type="term" value="F:N-methyltransferase activity"/>
    <property type="evidence" value="ECO:0007669"/>
    <property type="project" value="UniProtKB-ARBA"/>
</dbReference>
<reference evidence="4 5" key="1">
    <citation type="submission" date="2016-10" db="EMBL/GenBank/DDBJ databases">
        <authorList>
            <person name="de Groot N.N."/>
        </authorList>
    </citation>
    <scope>NUCLEOTIDE SEQUENCE [LARGE SCALE GENOMIC DNA]</scope>
    <source>
        <strain evidence="4 5">DSM 100674</strain>
    </source>
</reference>
<dbReference type="InterPro" id="IPR007848">
    <property type="entry name" value="Small_mtfrase_dom"/>
</dbReference>
<name>A0A1H7IVC0_9RHOB</name>
<dbReference type="EMBL" id="FOAG01000002">
    <property type="protein sequence ID" value="SEK66194.1"/>
    <property type="molecule type" value="Genomic_DNA"/>
</dbReference>
<dbReference type="SUPFAM" id="SSF53335">
    <property type="entry name" value="S-adenosyl-L-methionine-dependent methyltransferases"/>
    <property type="match status" value="1"/>
</dbReference>
<sequence length="261" mass="27558">MDSRLRTDPFGQDELSRDAFLGGRLVVAQPRAGYRAGIDPVLLAASVPAGPGDSLLDLGCGAGVAGLCVAARVSGLRLTGLEVQPAYADLARQNGAQNGVAFEVVTGDLTAMPEVLRQRQFDHVIANPPYFDRRASTAAQDPGRERAMGEAAPLSDWVAAAARRASPKGTVTFIQRAERLPDLLAAMAAHLGSLEVLPLIPRRGRAARLVLIRGRKGGRAALRLLDGWLLHAGAAHERDGENYTVATALVLREAAALPLAR</sequence>
<evidence type="ECO:0000259" key="3">
    <source>
        <dbReference type="Pfam" id="PF05175"/>
    </source>
</evidence>
<dbReference type="AlphaFoldDB" id="A0A1H7IVC0"/>